<keyword evidence="4" id="KW-0472">Membrane</keyword>
<organism evidence="5 6">
    <name type="scientific">Zasmidium cellare</name>
    <name type="common">Wine cellar mold</name>
    <name type="synonym">Racodium cellare</name>
    <dbReference type="NCBI Taxonomy" id="395010"/>
    <lineage>
        <taxon>Eukaryota</taxon>
        <taxon>Fungi</taxon>
        <taxon>Dikarya</taxon>
        <taxon>Ascomycota</taxon>
        <taxon>Pezizomycotina</taxon>
        <taxon>Dothideomycetes</taxon>
        <taxon>Dothideomycetidae</taxon>
        <taxon>Mycosphaerellales</taxon>
        <taxon>Mycosphaerellaceae</taxon>
        <taxon>Zasmidium</taxon>
    </lineage>
</organism>
<evidence type="ECO:0000256" key="3">
    <source>
        <dbReference type="ARBA" id="ARBA00023004"/>
    </source>
</evidence>
<keyword evidence="4" id="KW-0812">Transmembrane</keyword>
<protein>
    <recommendedName>
        <fullName evidence="7">Heme oxygenase</fullName>
    </recommendedName>
</protein>
<evidence type="ECO:0000256" key="2">
    <source>
        <dbReference type="ARBA" id="ARBA00022723"/>
    </source>
</evidence>
<keyword evidence="3" id="KW-0408">Iron</keyword>
<sequence>MSSNATLPGRINAATRKQHTHLNRLLMDRLPLALPPHADSPLLYSKGIVPFARIFILFEIEWELLTRHFDTKASKYSGHDYELRQWLSSLRPAGLPRSHRLREDLRHLRMVAGPTIYNTPALGDRWVKDMRCLMREKPHVFVAFAWVFYMAIFSGGRWIRQQLSNGGVDFWVGQPGGVLPKNDLDVPGFSFLSFDGEQDGEDLKTLFKTRLADAELLLTMEEKQDVINVSQQLFDRCVLLVHELDQMVYRQKIRSWLPTILFVALVPLTTMLVLSYGGGSSGFLSRL</sequence>
<feature type="transmembrane region" description="Helical" evidence="4">
    <location>
        <begin position="256"/>
        <end position="277"/>
    </location>
</feature>
<evidence type="ECO:0000313" key="6">
    <source>
        <dbReference type="Proteomes" id="UP001305779"/>
    </source>
</evidence>
<dbReference type="Gene3D" id="1.20.910.10">
    <property type="entry name" value="Heme oxygenase-like"/>
    <property type="match status" value="1"/>
</dbReference>
<dbReference type="InterPro" id="IPR002051">
    <property type="entry name" value="Haem_Oase"/>
</dbReference>
<feature type="transmembrane region" description="Helical" evidence="4">
    <location>
        <begin position="140"/>
        <end position="159"/>
    </location>
</feature>
<dbReference type="Pfam" id="PF01126">
    <property type="entry name" value="Heme_oxygenase"/>
    <property type="match status" value="1"/>
</dbReference>
<name>A0ABR0EU73_ZASCE</name>
<evidence type="ECO:0000256" key="4">
    <source>
        <dbReference type="SAM" id="Phobius"/>
    </source>
</evidence>
<dbReference type="Proteomes" id="UP001305779">
    <property type="component" value="Unassembled WGS sequence"/>
</dbReference>
<keyword evidence="2" id="KW-0479">Metal-binding</keyword>
<dbReference type="SUPFAM" id="SSF48613">
    <property type="entry name" value="Heme oxygenase-like"/>
    <property type="match status" value="1"/>
</dbReference>
<keyword evidence="6" id="KW-1185">Reference proteome</keyword>
<gene>
    <name evidence="5" type="ORF">PRZ48_002670</name>
</gene>
<proteinExistence type="predicted"/>
<evidence type="ECO:0000313" key="5">
    <source>
        <dbReference type="EMBL" id="KAK4504708.1"/>
    </source>
</evidence>
<dbReference type="PANTHER" id="PTHR10720">
    <property type="entry name" value="HEME OXYGENASE"/>
    <property type="match status" value="1"/>
</dbReference>
<reference evidence="5 6" key="1">
    <citation type="journal article" date="2023" name="G3 (Bethesda)">
        <title>A chromosome-level genome assembly of Zasmidium syzygii isolated from banana leaves.</title>
        <authorList>
            <person name="van Westerhoven A.C."/>
            <person name="Mehrabi R."/>
            <person name="Talebi R."/>
            <person name="Steentjes M.B.F."/>
            <person name="Corcolon B."/>
            <person name="Chong P.A."/>
            <person name="Kema G.H.J."/>
            <person name="Seidl M.F."/>
        </authorList>
    </citation>
    <scope>NUCLEOTIDE SEQUENCE [LARGE SCALE GENOMIC DNA]</scope>
    <source>
        <strain evidence="5 6">P124</strain>
    </source>
</reference>
<accession>A0ABR0EU73</accession>
<evidence type="ECO:0008006" key="7">
    <source>
        <dbReference type="Google" id="ProtNLM"/>
    </source>
</evidence>
<dbReference type="InterPro" id="IPR016053">
    <property type="entry name" value="Haem_Oase-like"/>
</dbReference>
<dbReference type="EMBL" id="JAXOVC010000002">
    <property type="protein sequence ID" value="KAK4504708.1"/>
    <property type="molecule type" value="Genomic_DNA"/>
</dbReference>
<evidence type="ECO:0000256" key="1">
    <source>
        <dbReference type="ARBA" id="ARBA00022617"/>
    </source>
</evidence>
<dbReference type="CDD" id="cd19165">
    <property type="entry name" value="HemeO"/>
    <property type="match status" value="1"/>
</dbReference>
<comment type="caution">
    <text evidence="5">The sequence shown here is derived from an EMBL/GenBank/DDBJ whole genome shotgun (WGS) entry which is preliminary data.</text>
</comment>
<keyword evidence="1" id="KW-0349">Heme</keyword>
<dbReference type="InterPro" id="IPR016084">
    <property type="entry name" value="Haem_Oase-like_multi-hlx"/>
</dbReference>
<dbReference type="PANTHER" id="PTHR10720:SF0">
    <property type="entry name" value="HEME OXYGENASE"/>
    <property type="match status" value="1"/>
</dbReference>
<keyword evidence="4" id="KW-1133">Transmembrane helix</keyword>